<dbReference type="EMBL" id="MNCJ02000323">
    <property type="protein sequence ID" value="KAF5796024.1"/>
    <property type="molecule type" value="Genomic_DNA"/>
</dbReference>
<reference evidence="1" key="1">
    <citation type="journal article" date="2017" name="Nature">
        <title>The sunflower genome provides insights into oil metabolism, flowering and Asterid evolution.</title>
        <authorList>
            <person name="Badouin H."/>
            <person name="Gouzy J."/>
            <person name="Grassa C.J."/>
            <person name="Murat F."/>
            <person name="Staton S.E."/>
            <person name="Cottret L."/>
            <person name="Lelandais-Briere C."/>
            <person name="Owens G.L."/>
            <person name="Carrere S."/>
            <person name="Mayjonade B."/>
            <person name="Legrand L."/>
            <person name="Gill N."/>
            <person name="Kane N.C."/>
            <person name="Bowers J.E."/>
            <person name="Hubner S."/>
            <person name="Bellec A."/>
            <person name="Berard A."/>
            <person name="Berges H."/>
            <person name="Blanchet N."/>
            <person name="Boniface M.C."/>
            <person name="Brunel D."/>
            <person name="Catrice O."/>
            <person name="Chaidir N."/>
            <person name="Claudel C."/>
            <person name="Donnadieu C."/>
            <person name="Faraut T."/>
            <person name="Fievet G."/>
            <person name="Helmstetter N."/>
            <person name="King M."/>
            <person name="Knapp S.J."/>
            <person name="Lai Z."/>
            <person name="Le Paslier M.C."/>
            <person name="Lippi Y."/>
            <person name="Lorenzon L."/>
            <person name="Mandel J.R."/>
            <person name="Marage G."/>
            <person name="Marchand G."/>
            <person name="Marquand E."/>
            <person name="Bret-Mestries E."/>
            <person name="Morien E."/>
            <person name="Nambeesan S."/>
            <person name="Nguyen T."/>
            <person name="Pegot-Espagnet P."/>
            <person name="Pouilly N."/>
            <person name="Raftis F."/>
            <person name="Sallet E."/>
            <person name="Schiex T."/>
            <person name="Thomas J."/>
            <person name="Vandecasteele C."/>
            <person name="Vares D."/>
            <person name="Vear F."/>
            <person name="Vautrin S."/>
            <person name="Crespi M."/>
            <person name="Mangin B."/>
            <person name="Burke J.M."/>
            <person name="Salse J."/>
            <person name="Munos S."/>
            <person name="Vincourt P."/>
            <person name="Rieseberg L.H."/>
            <person name="Langlade N.B."/>
        </authorList>
    </citation>
    <scope>NUCLEOTIDE SEQUENCE</scope>
    <source>
        <tissue evidence="1">Leaves</tissue>
    </source>
</reference>
<keyword evidence="2" id="KW-1185">Reference proteome</keyword>
<accession>A0A9K3ND85</accession>
<comment type="caution">
    <text evidence="1">The sequence shown here is derived from an EMBL/GenBank/DDBJ whole genome shotgun (WGS) entry which is preliminary data.</text>
</comment>
<dbReference type="Proteomes" id="UP000215914">
    <property type="component" value="Unassembled WGS sequence"/>
</dbReference>
<name>A0A9K3ND85_HELAN</name>
<sequence>MMANNDRTLPMRLSCRSVTVAIPTPKSKMVSANLTFLLQVADKKNVSIKSDLEQGIALINGKINLYVIPKLHFIPFTLKSAKHDLYVHIFIQGTTFTTNLVYFLGCM</sequence>
<proteinExistence type="predicted"/>
<reference evidence="1" key="2">
    <citation type="submission" date="2020-06" db="EMBL/GenBank/DDBJ databases">
        <title>Helianthus annuus Genome sequencing and assembly Release 2.</title>
        <authorList>
            <person name="Gouzy J."/>
            <person name="Langlade N."/>
            <person name="Munos S."/>
        </authorList>
    </citation>
    <scope>NUCLEOTIDE SEQUENCE</scope>
    <source>
        <tissue evidence="1">Leaves</tissue>
    </source>
</reference>
<protein>
    <submittedName>
        <fullName evidence="1">Uncharacterized protein</fullName>
    </submittedName>
</protein>
<evidence type="ECO:0000313" key="2">
    <source>
        <dbReference type="Proteomes" id="UP000215914"/>
    </source>
</evidence>
<evidence type="ECO:0000313" key="1">
    <source>
        <dbReference type="EMBL" id="KAF5796024.1"/>
    </source>
</evidence>
<dbReference type="Gramene" id="mRNA:HanXRQr2_Chr08g0346601">
    <property type="protein sequence ID" value="CDS:HanXRQr2_Chr08g0346601.1"/>
    <property type="gene ID" value="HanXRQr2_Chr08g0346601"/>
</dbReference>
<organism evidence="1 2">
    <name type="scientific">Helianthus annuus</name>
    <name type="common">Common sunflower</name>
    <dbReference type="NCBI Taxonomy" id="4232"/>
    <lineage>
        <taxon>Eukaryota</taxon>
        <taxon>Viridiplantae</taxon>
        <taxon>Streptophyta</taxon>
        <taxon>Embryophyta</taxon>
        <taxon>Tracheophyta</taxon>
        <taxon>Spermatophyta</taxon>
        <taxon>Magnoliopsida</taxon>
        <taxon>eudicotyledons</taxon>
        <taxon>Gunneridae</taxon>
        <taxon>Pentapetalae</taxon>
        <taxon>asterids</taxon>
        <taxon>campanulids</taxon>
        <taxon>Asterales</taxon>
        <taxon>Asteraceae</taxon>
        <taxon>Asteroideae</taxon>
        <taxon>Heliantheae alliance</taxon>
        <taxon>Heliantheae</taxon>
        <taxon>Helianthus</taxon>
    </lineage>
</organism>
<dbReference type="AlphaFoldDB" id="A0A9K3ND85"/>
<gene>
    <name evidence="1" type="ORF">HanXRQr2_Chr08g0346601</name>
</gene>